<sequence length="222" mass="25007">MSLARVLKAQGNEYLYWIIRNVKPVCRFAISMNGAKLKTERSCSTYRKCVEAMRNNTLTCNKRTNGTSCTGCCVGHLCNKNDFIDYSLFQRNLQCQTCSGIICNDAKVTSCPGTEPVCRFAISMNGAKLKTERSCSTYRKCVEAMRNNTLTCNKRTNGTSCTGCCVGHLCNKNDFIVFSEMTESQLRHNISETLNKSQAFLNLGVKKSQMKFLDESKYRVSY</sequence>
<accession>A0AA36MIP1</accession>
<keyword evidence="2" id="KW-1185">Reference proteome</keyword>
<proteinExistence type="predicted"/>
<evidence type="ECO:0000313" key="1">
    <source>
        <dbReference type="EMBL" id="CAJ1099282.1"/>
    </source>
</evidence>
<dbReference type="AlphaFoldDB" id="A0AA36MIP1"/>
<name>A0AA36MIP1_OCTVU</name>
<evidence type="ECO:0000313" key="2">
    <source>
        <dbReference type="Proteomes" id="UP001162480"/>
    </source>
</evidence>
<organism evidence="1 2">
    <name type="scientific">Octopus vulgaris</name>
    <name type="common">Common octopus</name>
    <dbReference type="NCBI Taxonomy" id="6645"/>
    <lineage>
        <taxon>Eukaryota</taxon>
        <taxon>Metazoa</taxon>
        <taxon>Spiralia</taxon>
        <taxon>Lophotrochozoa</taxon>
        <taxon>Mollusca</taxon>
        <taxon>Cephalopoda</taxon>
        <taxon>Coleoidea</taxon>
        <taxon>Octopodiformes</taxon>
        <taxon>Octopoda</taxon>
        <taxon>Incirrata</taxon>
        <taxon>Octopodidae</taxon>
        <taxon>Octopus</taxon>
    </lineage>
</organism>
<dbReference type="EMBL" id="CATOCA020000001">
    <property type="protein sequence ID" value="CAJ1099282.1"/>
    <property type="molecule type" value="Genomic_DNA"/>
</dbReference>
<protein>
    <submittedName>
        <fullName evidence="1">Uncharacterized protein</fullName>
    </submittedName>
</protein>
<comment type="caution">
    <text evidence="1">The sequence shown here is derived from an EMBL/GenBank/DDBJ whole genome shotgun (WGS) entry which is preliminary data.</text>
</comment>
<gene>
    <name evidence="1" type="ORF">OCTVUL_1B005773</name>
</gene>
<dbReference type="Proteomes" id="UP001162480">
    <property type="component" value="Unassembled WGS sequence"/>
</dbReference>
<reference evidence="1" key="1">
    <citation type="submission" date="2023-08" db="EMBL/GenBank/DDBJ databases">
        <authorList>
            <person name="Alioto T."/>
            <person name="Alioto T."/>
            <person name="Gomez Garrido J."/>
        </authorList>
    </citation>
    <scope>NUCLEOTIDE SEQUENCE</scope>
</reference>